<name>A0A7Y2PBS1_SPHPI</name>
<evidence type="ECO:0000313" key="5">
    <source>
        <dbReference type="Proteomes" id="UP000594836"/>
    </source>
</evidence>
<dbReference type="EMBL" id="CP065713">
    <property type="protein sequence ID" value="QPT08829.1"/>
    <property type="molecule type" value="Genomic_DNA"/>
</dbReference>
<gene>
    <name evidence="2" type="ORF">HKX06_06535</name>
    <name evidence="3" type="ORF">I6G38_00315</name>
</gene>
<dbReference type="RefSeq" id="WP_007405639.1">
    <property type="nucleotide sequence ID" value="NZ_AP023323.1"/>
</dbReference>
<evidence type="ECO:0000313" key="4">
    <source>
        <dbReference type="Proteomes" id="UP000550136"/>
    </source>
</evidence>
<feature type="compositionally biased region" description="Basic and acidic residues" evidence="1">
    <location>
        <begin position="32"/>
        <end position="47"/>
    </location>
</feature>
<protein>
    <submittedName>
        <fullName evidence="2">Uncharacterized protein</fullName>
    </submittedName>
</protein>
<evidence type="ECO:0000313" key="2">
    <source>
        <dbReference type="EMBL" id="NNG57036.1"/>
    </source>
</evidence>
<evidence type="ECO:0000313" key="3">
    <source>
        <dbReference type="EMBL" id="QPT08829.1"/>
    </source>
</evidence>
<dbReference type="Proteomes" id="UP000550136">
    <property type="component" value="Unassembled WGS sequence"/>
</dbReference>
<sequence>MRRHLYQRWSIAALADDKAISPGIADALGGARNRDPPRSVPDRDNGE</sequence>
<reference evidence="2 4" key="1">
    <citation type="submission" date="2020-05" db="EMBL/GenBank/DDBJ databases">
        <title>Draft Genome Sequences of Sphingomonas sp. Isolated from the International Space Station.</title>
        <authorList>
            <person name="Bijlani S."/>
            <person name="Singh N.K."/>
            <person name="Mason C.E."/>
            <person name="Wang C.C."/>
            <person name="Venkateswaran K."/>
        </authorList>
    </citation>
    <scope>NUCLEOTIDE SEQUENCE [LARGE SCALE GENOMIC DNA]</scope>
    <source>
        <strain evidence="2 4">FKI-L5-BR-P1</strain>
    </source>
</reference>
<feature type="region of interest" description="Disordered" evidence="1">
    <location>
        <begin position="23"/>
        <end position="47"/>
    </location>
</feature>
<organism evidence="2 4">
    <name type="scientific">Sphingomonas paucimobilis</name>
    <name type="common">Pseudomonas paucimobilis</name>
    <dbReference type="NCBI Taxonomy" id="13689"/>
    <lineage>
        <taxon>Bacteria</taxon>
        <taxon>Pseudomonadati</taxon>
        <taxon>Pseudomonadota</taxon>
        <taxon>Alphaproteobacteria</taxon>
        <taxon>Sphingomonadales</taxon>
        <taxon>Sphingomonadaceae</taxon>
        <taxon>Sphingomonas</taxon>
    </lineage>
</organism>
<dbReference type="EMBL" id="JABEOU010000021">
    <property type="protein sequence ID" value="NNG57036.1"/>
    <property type="molecule type" value="Genomic_DNA"/>
</dbReference>
<dbReference type="Proteomes" id="UP000594836">
    <property type="component" value="Chromosome"/>
</dbReference>
<accession>A0A7Y2PBS1</accession>
<reference evidence="3 5" key="2">
    <citation type="submission" date="2020-12" db="EMBL/GenBank/DDBJ databases">
        <title>FDA dAtabase for Regulatory Grade micrObial Sequences (FDA-ARGOS): Supporting development and validation of Infectious Disease Dx tests.</title>
        <authorList>
            <person name="Sproer C."/>
            <person name="Gronow S."/>
            <person name="Severitt S."/>
            <person name="Schroder I."/>
            <person name="Tallon L."/>
            <person name="Sadzewicz L."/>
            <person name="Zhao X."/>
            <person name="Boylan J."/>
            <person name="Ott S."/>
            <person name="Bowen H."/>
            <person name="Vavikolanu K."/>
            <person name="Mehta A."/>
            <person name="Aluvathingal J."/>
            <person name="Nadendla S."/>
            <person name="Lowell S."/>
            <person name="Myers T."/>
            <person name="Yan Y."/>
            <person name="Sichtig H."/>
        </authorList>
    </citation>
    <scope>NUCLEOTIDE SEQUENCE [LARGE SCALE GENOMIC DNA]</scope>
    <source>
        <strain evidence="3 5">FDAARGOS_881</strain>
    </source>
</reference>
<dbReference type="GeneID" id="78526863"/>
<evidence type="ECO:0000256" key="1">
    <source>
        <dbReference type="SAM" id="MobiDB-lite"/>
    </source>
</evidence>
<proteinExistence type="predicted"/>
<dbReference type="AlphaFoldDB" id="A0A7Y2PBS1"/>